<comment type="subcellular location">
    <subcellularLocation>
        <location evidence="1">Cell membrane</location>
        <topology evidence="1">Multi-pass membrane protein</topology>
    </subcellularLocation>
</comment>
<dbReference type="Pfam" id="PF01544">
    <property type="entry name" value="CorA"/>
    <property type="match status" value="1"/>
</dbReference>
<evidence type="ECO:0008006" key="11">
    <source>
        <dbReference type="Google" id="ProtNLM"/>
    </source>
</evidence>
<keyword evidence="3" id="KW-0813">Transport</keyword>
<dbReference type="CDD" id="cd12822">
    <property type="entry name" value="TmCorA-like"/>
    <property type="match status" value="1"/>
</dbReference>
<evidence type="ECO:0000313" key="10">
    <source>
        <dbReference type="Proteomes" id="UP000176974"/>
    </source>
</evidence>
<evidence type="ECO:0000256" key="5">
    <source>
        <dbReference type="ARBA" id="ARBA00022692"/>
    </source>
</evidence>
<dbReference type="SUPFAM" id="SSF144083">
    <property type="entry name" value="Magnesium transport protein CorA, transmembrane region"/>
    <property type="match status" value="1"/>
</dbReference>
<dbReference type="PANTHER" id="PTHR46494:SF1">
    <property type="entry name" value="CORA FAMILY METAL ION TRANSPORTER (EUROFUNG)"/>
    <property type="match status" value="1"/>
</dbReference>
<name>A0A1G2FAU5_9BACT</name>
<dbReference type="GO" id="GO:0050897">
    <property type="term" value="F:cobalt ion binding"/>
    <property type="evidence" value="ECO:0007669"/>
    <property type="project" value="TreeGrafter"/>
</dbReference>
<evidence type="ECO:0000256" key="4">
    <source>
        <dbReference type="ARBA" id="ARBA00022475"/>
    </source>
</evidence>
<evidence type="ECO:0000256" key="6">
    <source>
        <dbReference type="ARBA" id="ARBA00022989"/>
    </source>
</evidence>
<gene>
    <name evidence="9" type="ORF">A2815_00195</name>
</gene>
<evidence type="ECO:0000256" key="8">
    <source>
        <dbReference type="SAM" id="Phobius"/>
    </source>
</evidence>
<keyword evidence="5 8" id="KW-0812">Transmembrane</keyword>
<dbReference type="InterPro" id="IPR002523">
    <property type="entry name" value="MgTranspt_CorA/ZnTranspt_ZntB"/>
</dbReference>
<dbReference type="EMBL" id="MHMY01000015">
    <property type="protein sequence ID" value="OGZ35194.1"/>
    <property type="molecule type" value="Genomic_DNA"/>
</dbReference>
<dbReference type="GO" id="GO:0005886">
    <property type="term" value="C:plasma membrane"/>
    <property type="evidence" value="ECO:0007669"/>
    <property type="project" value="UniProtKB-SubCell"/>
</dbReference>
<dbReference type="Proteomes" id="UP000176974">
    <property type="component" value="Unassembled WGS sequence"/>
</dbReference>
<dbReference type="GO" id="GO:0015095">
    <property type="term" value="F:magnesium ion transmembrane transporter activity"/>
    <property type="evidence" value="ECO:0007669"/>
    <property type="project" value="TreeGrafter"/>
</dbReference>
<accession>A0A1G2FAU5</accession>
<dbReference type="GO" id="GO:0000287">
    <property type="term" value="F:magnesium ion binding"/>
    <property type="evidence" value="ECO:0007669"/>
    <property type="project" value="TreeGrafter"/>
</dbReference>
<evidence type="ECO:0000256" key="3">
    <source>
        <dbReference type="ARBA" id="ARBA00022448"/>
    </source>
</evidence>
<dbReference type="PANTHER" id="PTHR46494">
    <property type="entry name" value="CORA FAMILY METAL ION TRANSPORTER (EUROFUNG)"/>
    <property type="match status" value="1"/>
</dbReference>
<protein>
    <recommendedName>
        <fullName evidence="11">Magnesium transporter CorA</fullName>
    </recommendedName>
</protein>
<organism evidence="9 10">
    <name type="scientific">Candidatus Portnoybacteria bacterium RIFCSPHIGHO2_01_FULL_40_12b</name>
    <dbReference type="NCBI Taxonomy" id="1801994"/>
    <lineage>
        <taxon>Bacteria</taxon>
        <taxon>Candidatus Portnoyibacteriota</taxon>
    </lineage>
</organism>
<feature type="transmembrane region" description="Helical" evidence="8">
    <location>
        <begin position="244"/>
        <end position="272"/>
    </location>
</feature>
<feature type="transmembrane region" description="Helical" evidence="8">
    <location>
        <begin position="278"/>
        <end position="297"/>
    </location>
</feature>
<keyword evidence="7 8" id="KW-0472">Membrane</keyword>
<evidence type="ECO:0000256" key="7">
    <source>
        <dbReference type="ARBA" id="ARBA00023136"/>
    </source>
</evidence>
<dbReference type="GO" id="GO:0015087">
    <property type="term" value="F:cobalt ion transmembrane transporter activity"/>
    <property type="evidence" value="ECO:0007669"/>
    <property type="project" value="TreeGrafter"/>
</dbReference>
<keyword evidence="6 8" id="KW-1133">Transmembrane helix</keyword>
<evidence type="ECO:0000313" key="9">
    <source>
        <dbReference type="EMBL" id="OGZ35194.1"/>
    </source>
</evidence>
<comment type="caution">
    <text evidence="9">The sequence shown here is derived from an EMBL/GenBank/DDBJ whole genome shotgun (WGS) entry which is preliminary data.</text>
</comment>
<keyword evidence="4" id="KW-1003">Cell membrane</keyword>
<dbReference type="AlphaFoldDB" id="A0A1G2FAU5"/>
<evidence type="ECO:0000256" key="2">
    <source>
        <dbReference type="ARBA" id="ARBA00009765"/>
    </source>
</evidence>
<dbReference type="Gene3D" id="1.20.58.340">
    <property type="entry name" value="Magnesium transport protein CorA, transmembrane region"/>
    <property type="match status" value="2"/>
</dbReference>
<dbReference type="Gene3D" id="3.30.460.20">
    <property type="entry name" value="CorA soluble domain-like"/>
    <property type="match status" value="1"/>
</dbReference>
<reference evidence="9 10" key="1">
    <citation type="journal article" date="2016" name="Nat. Commun.">
        <title>Thousands of microbial genomes shed light on interconnected biogeochemical processes in an aquifer system.</title>
        <authorList>
            <person name="Anantharaman K."/>
            <person name="Brown C.T."/>
            <person name="Hug L.A."/>
            <person name="Sharon I."/>
            <person name="Castelle C.J."/>
            <person name="Probst A.J."/>
            <person name="Thomas B.C."/>
            <person name="Singh A."/>
            <person name="Wilkins M.J."/>
            <person name="Karaoz U."/>
            <person name="Brodie E.L."/>
            <person name="Williams K.H."/>
            <person name="Hubbard S.S."/>
            <person name="Banfield J.F."/>
        </authorList>
    </citation>
    <scope>NUCLEOTIDE SEQUENCE [LARGE SCALE GENOMIC DNA]</scope>
</reference>
<sequence length="303" mass="35821">MKTIFSNNITWIDIENPNEKDLENLKEKYRLHPFIAEQFLPSIQRPKIEEYPNQLFMVLHFPVFNSEKRETRPMELDFIITPQVVITSHQKEIPSLKIFFEDCDIQEHHKDQYFKTSGHLLFGILDFMIDECLPMLDHIAEKIDDIENQVFKGKEREMLNEISLLKKDIIDFRRAIKPQRSVLEILEKKSLRVFSRETKPMAQEVIGSNIRVWNVLENLRELISSIEQTNNSLLSYKLSNIMKILTVFSFITLPLSVIVGFFGMNVFGQILIIEHRSAWLIILLSMVLFVSLMTIYFKNKKWL</sequence>
<comment type="similarity">
    <text evidence="2">Belongs to the CorA metal ion transporter (MIT) (TC 1.A.35) family.</text>
</comment>
<proteinExistence type="inferred from homology"/>
<dbReference type="InterPro" id="IPR045863">
    <property type="entry name" value="CorA_TM1_TM2"/>
</dbReference>
<dbReference type="SUPFAM" id="SSF143865">
    <property type="entry name" value="CorA soluble domain-like"/>
    <property type="match status" value="1"/>
</dbReference>
<dbReference type="InterPro" id="IPR045861">
    <property type="entry name" value="CorA_cytoplasmic_dom"/>
</dbReference>
<evidence type="ECO:0000256" key="1">
    <source>
        <dbReference type="ARBA" id="ARBA00004651"/>
    </source>
</evidence>